<reference evidence="1" key="1">
    <citation type="submission" date="2020-06" db="EMBL/GenBank/DDBJ databases">
        <title>Draft genome of Bugula neritina, a colonial animal packing powerful symbionts and potential medicines.</title>
        <authorList>
            <person name="Rayko M."/>
        </authorList>
    </citation>
    <scope>NUCLEOTIDE SEQUENCE [LARGE SCALE GENOMIC DNA]</scope>
    <source>
        <strain evidence="1">Kwan_BN1</strain>
    </source>
</reference>
<protein>
    <submittedName>
        <fullName evidence="1">IFT172</fullName>
    </submittedName>
</protein>
<evidence type="ECO:0000313" key="2">
    <source>
        <dbReference type="Proteomes" id="UP000593567"/>
    </source>
</evidence>
<sequence length="96" mass="10766">MDQKVEQTLPMDERETYEASLISANNGIRSLPCIITGYPVLKNKLEFKRPGKAANKDDWNKFLMAVKVTHGADLQDVMKFIGGWCGATPNPSYSFQ</sequence>
<dbReference type="OrthoDB" id="2186662at2759"/>
<name>A0A7J7KTE8_BUGNE</name>
<evidence type="ECO:0000313" key="1">
    <source>
        <dbReference type="EMBL" id="KAF6041409.1"/>
    </source>
</evidence>
<keyword evidence="2" id="KW-1185">Reference proteome</keyword>
<accession>A0A7J7KTE8</accession>
<dbReference type="AlphaFoldDB" id="A0A7J7KTE8"/>
<dbReference type="EMBL" id="VXIV02000050">
    <property type="protein sequence ID" value="KAF6041409.1"/>
    <property type="molecule type" value="Genomic_DNA"/>
</dbReference>
<gene>
    <name evidence="1" type="ORF">EB796_000281</name>
</gene>
<organism evidence="1 2">
    <name type="scientific">Bugula neritina</name>
    <name type="common">Brown bryozoan</name>
    <name type="synonym">Sertularia neritina</name>
    <dbReference type="NCBI Taxonomy" id="10212"/>
    <lineage>
        <taxon>Eukaryota</taxon>
        <taxon>Metazoa</taxon>
        <taxon>Spiralia</taxon>
        <taxon>Lophotrochozoa</taxon>
        <taxon>Bryozoa</taxon>
        <taxon>Gymnolaemata</taxon>
        <taxon>Cheilostomatida</taxon>
        <taxon>Flustrina</taxon>
        <taxon>Buguloidea</taxon>
        <taxon>Bugulidae</taxon>
        <taxon>Bugula</taxon>
    </lineage>
</organism>
<dbReference type="Proteomes" id="UP000593567">
    <property type="component" value="Unassembled WGS sequence"/>
</dbReference>
<comment type="caution">
    <text evidence="1">The sequence shown here is derived from an EMBL/GenBank/DDBJ whole genome shotgun (WGS) entry which is preliminary data.</text>
</comment>
<proteinExistence type="predicted"/>